<keyword evidence="2" id="KW-1185">Reference proteome</keyword>
<dbReference type="RefSeq" id="WP_189767048.1">
    <property type="nucleotide sequence ID" value="NZ_BNCK01000001.1"/>
</dbReference>
<reference evidence="1" key="2">
    <citation type="submission" date="2020-09" db="EMBL/GenBank/DDBJ databases">
        <authorList>
            <person name="Sun Q."/>
            <person name="Kim S."/>
        </authorList>
    </citation>
    <scope>NUCLEOTIDE SEQUENCE</scope>
    <source>
        <strain evidence="1">KCTC 42731</strain>
    </source>
</reference>
<dbReference type="Pfam" id="PF04338">
    <property type="entry name" value="DUF481"/>
    <property type="match status" value="1"/>
</dbReference>
<evidence type="ECO:0000313" key="2">
    <source>
        <dbReference type="Proteomes" id="UP000623842"/>
    </source>
</evidence>
<dbReference type="EMBL" id="BNCK01000001">
    <property type="protein sequence ID" value="GHF80065.1"/>
    <property type="molecule type" value="Genomic_DNA"/>
</dbReference>
<comment type="caution">
    <text evidence="1">The sequence shown here is derived from an EMBL/GenBank/DDBJ whole genome shotgun (WGS) entry which is preliminary data.</text>
</comment>
<dbReference type="Proteomes" id="UP000623842">
    <property type="component" value="Unassembled WGS sequence"/>
</dbReference>
<organism evidence="1 2">
    <name type="scientific">Thalassotalea marina</name>
    <dbReference type="NCBI Taxonomy" id="1673741"/>
    <lineage>
        <taxon>Bacteria</taxon>
        <taxon>Pseudomonadati</taxon>
        <taxon>Pseudomonadota</taxon>
        <taxon>Gammaproteobacteria</taxon>
        <taxon>Alteromonadales</taxon>
        <taxon>Colwelliaceae</taxon>
        <taxon>Thalassotalea</taxon>
    </lineage>
</organism>
<sequence>MNHKLAIAAICCAPLLVQAEEKKAEESPFKASAEFGALFKTGDTKSGDLKVGLDFGYEEGQWRSTLDFDVLVRKTEKEVAQDDGTTSDEFETTDQKWTIVSQTNYTIEPKGKNYVYANASYEENRFSSFDSQSSISSGWGRRWFENETTTLDADIGPGYKREVLKEADENGETTQDAFIVQAQALYKHKINEHVEFKQLVVAKYAPKEGENSTYKAETSITTKLIETLQLKFSFKVDHNTDVDVGKEKTNTQTAVTLVYSF</sequence>
<accession>A0A919BBR3</accession>
<dbReference type="InterPro" id="IPR007433">
    <property type="entry name" value="DUF481"/>
</dbReference>
<evidence type="ECO:0000313" key="1">
    <source>
        <dbReference type="EMBL" id="GHF80065.1"/>
    </source>
</evidence>
<name>A0A919BBR3_9GAMM</name>
<dbReference type="AlphaFoldDB" id="A0A919BBR3"/>
<gene>
    <name evidence="1" type="ORF">GCM10017161_04150</name>
</gene>
<evidence type="ECO:0008006" key="3">
    <source>
        <dbReference type="Google" id="ProtNLM"/>
    </source>
</evidence>
<protein>
    <recommendedName>
        <fullName evidence="3">DUF481 domain-containing protein</fullName>
    </recommendedName>
</protein>
<proteinExistence type="predicted"/>
<reference evidence="1" key="1">
    <citation type="journal article" date="2014" name="Int. J. Syst. Evol. Microbiol.">
        <title>Complete genome sequence of Corynebacterium casei LMG S-19264T (=DSM 44701T), isolated from a smear-ripened cheese.</title>
        <authorList>
            <consortium name="US DOE Joint Genome Institute (JGI-PGF)"/>
            <person name="Walter F."/>
            <person name="Albersmeier A."/>
            <person name="Kalinowski J."/>
            <person name="Ruckert C."/>
        </authorList>
    </citation>
    <scope>NUCLEOTIDE SEQUENCE</scope>
    <source>
        <strain evidence="1">KCTC 42731</strain>
    </source>
</reference>